<dbReference type="InterPro" id="IPR011604">
    <property type="entry name" value="PDDEXK-like_dom_sf"/>
</dbReference>
<dbReference type="Pfam" id="PF09588">
    <property type="entry name" value="YqaJ"/>
    <property type="match status" value="1"/>
</dbReference>
<gene>
    <name evidence="2" type="ORF">XDN619_LOCUS33383</name>
</gene>
<dbReference type="AlphaFoldDB" id="A0A816ZLI4"/>
<dbReference type="Proteomes" id="UP000663887">
    <property type="component" value="Unassembled WGS sequence"/>
</dbReference>
<dbReference type="PANTHER" id="PTHR47526">
    <property type="entry name" value="ATP-DEPENDENT DNA HELICASE"/>
    <property type="match status" value="1"/>
</dbReference>
<dbReference type="Gene3D" id="3.90.320.10">
    <property type="match status" value="1"/>
</dbReference>
<proteinExistence type="predicted"/>
<accession>A0A816ZLI4</accession>
<comment type="caution">
    <text evidence="2">The sequence shown here is derived from an EMBL/GenBank/DDBJ whole genome shotgun (WGS) entry which is preliminary data.</text>
</comment>
<feature type="domain" description="YqaJ viral recombinase" evidence="1">
    <location>
        <begin position="6"/>
        <end position="109"/>
    </location>
</feature>
<reference evidence="2" key="1">
    <citation type="submission" date="2021-02" db="EMBL/GenBank/DDBJ databases">
        <authorList>
            <person name="Nowell W R."/>
        </authorList>
    </citation>
    <scope>NUCLEOTIDE SEQUENCE</scope>
</reference>
<protein>
    <recommendedName>
        <fullName evidence="1">YqaJ viral recombinase domain-containing protein</fullName>
    </recommendedName>
</protein>
<dbReference type="InterPro" id="IPR019080">
    <property type="entry name" value="YqaJ_viral_recombinase"/>
</dbReference>
<evidence type="ECO:0000259" key="1">
    <source>
        <dbReference type="Pfam" id="PF09588"/>
    </source>
</evidence>
<sequence length="207" mass="23521">GTVIVGTNVYSICVEKHHFQKLAKSILRDKDQDLSSIPAVRHGILSEEICRRRYVLEQTKKNICSATHPCELVVDPTASYLCCSPHATVVEVVNSIVSYGIFECKCVYAEPGATWNDLISSRESFCLERKDDKLQLRSDHAYYLQLIALSDTLDLNWIDTCILKGQDVYVRRLIHDEEVSSAVKKTHNFLLQLSSARYNKNNLICKL</sequence>
<name>A0A816ZLI4_9BILA</name>
<evidence type="ECO:0000313" key="2">
    <source>
        <dbReference type="EMBL" id="CAF2212835.1"/>
    </source>
</evidence>
<dbReference type="PANTHER" id="PTHR47526:SF3">
    <property type="entry name" value="PHD-TYPE DOMAIN-CONTAINING PROTEIN"/>
    <property type="match status" value="1"/>
</dbReference>
<evidence type="ECO:0000313" key="3">
    <source>
        <dbReference type="Proteomes" id="UP000663887"/>
    </source>
</evidence>
<dbReference type="EMBL" id="CAJNRG010016889">
    <property type="protein sequence ID" value="CAF2212835.1"/>
    <property type="molecule type" value="Genomic_DNA"/>
</dbReference>
<organism evidence="2 3">
    <name type="scientific">Rotaria magnacalcarata</name>
    <dbReference type="NCBI Taxonomy" id="392030"/>
    <lineage>
        <taxon>Eukaryota</taxon>
        <taxon>Metazoa</taxon>
        <taxon>Spiralia</taxon>
        <taxon>Gnathifera</taxon>
        <taxon>Rotifera</taxon>
        <taxon>Eurotatoria</taxon>
        <taxon>Bdelloidea</taxon>
        <taxon>Philodinida</taxon>
        <taxon>Philodinidae</taxon>
        <taxon>Rotaria</taxon>
    </lineage>
</organism>
<feature type="non-terminal residue" evidence="2">
    <location>
        <position position="1"/>
    </location>
</feature>